<protein>
    <submittedName>
        <fullName evidence="2">Uncharacterized protein</fullName>
    </submittedName>
</protein>
<evidence type="ECO:0000256" key="1">
    <source>
        <dbReference type="SAM" id="MobiDB-lite"/>
    </source>
</evidence>
<feature type="region of interest" description="Disordered" evidence="1">
    <location>
        <begin position="1"/>
        <end position="48"/>
    </location>
</feature>
<name>A0AAU7D4H4_9BACT</name>
<dbReference type="AlphaFoldDB" id="A0AAU7D4H4"/>
<feature type="compositionally biased region" description="Basic and acidic residues" evidence="1">
    <location>
        <begin position="38"/>
        <end position="48"/>
    </location>
</feature>
<gene>
    <name evidence="2" type="ORF">P8936_12165</name>
</gene>
<sequence>MKDNPDVPDELNKIVDKVLGYRPKPKTKAAKKRKRKKTALEKQAKPAQ</sequence>
<organism evidence="2">
    <name type="scientific">Edaphobacter paludis</name>
    <dbReference type="NCBI Taxonomy" id="3035702"/>
    <lineage>
        <taxon>Bacteria</taxon>
        <taxon>Pseudomonadati</taxon>
        <taxon>Acidobacteriota</taxon>
        <taxon>Terriglobia</taxon>
        <taxon>Terriglobales</taxon>
        <taxon>Acidobacteriaceae</taxon>
        <taxon>Edaphobacter</taxon>
    </lineage>
</organism>
<evidence type="ECO:0000313" key="2">
    <source>
        <dbReference type="EMBL" id="XBH12445.1"/>
    </source>
</evidence>
<proteinExistence type="predicted"/>
<dbReference type="EMBL" id="CP121195">
    <property type="protein sequence ID" value="XBH12445.1"/>
    <property type="molecule type" value="Genomic_DNA"/>
</dbReference>
<dbReference type="RefSeq" id="WP_348269467.1">
    <property type="nucleotide sequence ID" value="NZ_CP121195.1"/>
</dbReference>
<feature type="compositionally biased region" description="Basic and acidic residues" evidence="1">
    <location>
        <begin position="1"/>
        <end position="16"/>
    </location>
</feature>
<feature type="compositionally biased region" description="Basic residues" evidence="1">
    <location>
        <begin position="23"/>
        <end position="37"/>
    </location>
</feature>
<accession>A0AAU7D4H4</accession>
<reference evidence="2" key="1">
    <citation type="submission" date="2023-03" db="EMBL/GenBank/DDBJ databases">
        <title>Edaphobacter sp.</title>
        <authorList>
            <person name="Huber K.J."/>
            <person name="Papendorf J."/>
            <person name="Pilke C."/>
            <person name="Bunk B."/>
            <person name="Sproeer C."/>
            <person name="Pester M."/>
        </authorList>
    </citation>
    <scope>NUCLEOTIDE SEQUENCE</scope>
    <source>
        <strain evidence="2">DSM 109920</strain>
    </source>
</reference>